<dbReference type="Proteomes" id="UP001165960">
    <property type="component" value="Unassembled WGS sequence"/>
</dbReference>
<accession>A0ACC2T149</accession>
<comment type="caution">
    <text evidence="1">The sequence shown here is derived from an EMBL/GenBank/DDBJ whole genome shotgun (WGS) entry which is preliminary data.</text>
</comment>
<dbReference type="EMBL" id="QTSX02003742">
    <property type="protein sequence ID" value="KAJ9068378.1"/>
    <property type="molecule type" value="Genomic_DNA"/>
</dbReference>
<evidence type="ECO:0000313" key="2">
    <source>
        <dbReference type="Proteomes" id="UP001165960"/>
    </source>
</evidence>
<gene>
    <name evidence="1" type="ORF">DSO57_1029264</name>
</gene>
<protein>
    <submittedName>
        <fullName evidence="1">Uncharacterized protein</fullName>
    </submittedName>
</protein>
<organism evidence="1 2">
    <name type="scientific">Entomophthora muscae</name>
    <dbReference type="NCBI Taxonomy" id="34485"/>
    <lineage>
        <taxon>Eukaryota</taxon>
        <taxon>Fungi</taxon>
        <taxon>Fungi incertae sedis</taxon>
        <taxon>Zoopagomycota</taxon>
        <taxon>Entomophthoromycotina</taxon>
        <taxon>Entomophthoromycetes</taxon>
        <taxon>Entomophthorales</taxon>
        <taxon>Entomophthoraceae</taxon>
        <taxon>Entomophthora</taxon>
    </lineage>
</organism>
<sequence>MQLRMGLYEVAETLQSQFPKKEMMFKVDLGHCNKKDGAAHRSTADMKISEDAARIGSALILDWSRQLTKYPGSEIVHANTARHIKSLVVFGDELSDTGNLFKATNFTTPDPNYFFQGRFSNGPVWSDFIQNVTVLDSVANFAVGGATAMTTNRQDRGTSF</sequence>
<proteinExistence type="predicted"/>
<name>A0ACC2T149_9FUNG</name>
<reference evidence="1" key="1">
    <citation type="submission" date="2022-04" db="EMBL/GenBank/DDBJ databases">
        <title>Genome of the entomopathogenic fungus Entomophthora muscae.</title>
        <authorList>
            <person name="Elya C."/>
            <person name="Lovett B.R."/>
            <person name="Lee E."/>
            <person name="Macias A.M."/>
            <person name="Hajek A.E."/>
            <person name="De Bivort B.L."/>
            <person name="Kasson M.T."/>
            <person name="De Fine Licht H.H."/>
            <person name="Stajich J.E."/>
        </authorList>
    </citation>
    <scope>NUCLEOTIDE SEQUENCE</scope>
    <source>
        <strain evidence="1">Berkeley</strain>
    </source>
</reference>
<evidence type="ECO:0000313" key="1">
    <source>
        <dbReference type="EMBL" id="KAJ9068378.1"/>
    </source>
</evidence>
<keyword evidence="2" id="KW-1185">Reference proteome</keyword>